<feature type="domain" description="AMP-dependent synthetase/ligase" evidence="5">
    <location>
        <begin position="37"/>
        <end position="456"/>
    </location>
</feature>
<dbReference type="PANTHER" id="PTHR43272">
    <property type="entry name" value="LONG-CHAIN-FATTY-ACID--COA LIGASE"/>
    <property type="match status" value="1"/>
</dbReference>
<dbReference type="PANTHER" id="PTHR43272:SF32">
    <property type="entry name" value="AMP-DEPENDENT SYNTHETASE_LIGASE DOMAIN-CONTAINING PROTEIN"/>
    <property type="match status" value="1"/>
</dbReference>
<dbReference type="Pfam" id="PF00501">
    <property type="entry name" value="AMP-binding"/>
    <property type="match status" value="1"/>
</dbReference>
<evidence type="ECO:0000259" key="5">
    <source>
        <dbReference type="Pfam" id="PF00501"/>
    </source>
</evidence>
<evidence type="ECO:0000256" key="4">
    <source>
        <dbReference type="ARBA" id="ARBA00026121"/>
    </source>
</evidence>
<dbReference type="GO" id="GO:0004467">
    <property type="term" value="F:long-chain fatty acid-CoA ligase activity"/>
    <property type="evidence" value="ECO:0007669"/>
    <property type="project" value="UniProtKB-EC"/>
</dbReference>
<dbReference type="InterPro" id="IPR000873">
    <property type="entry name" value="AMP-dep_synth/lig_dom"/>
</dbReference>
<protein>
    <recommendedName>
        <fullName evidence="4">long-chain-fatty-acid--CoA ligase</fullName>
        <ecNumber evidence="4">6.2.1.3</ecNumber>
    </recommendedName>
</protein>
<keyword evidence="1 6" id="KW-0436">Ligase</keyword>
<dbReference type="Gene3D" id="3.40.50.12780">
    <property type="entry name" value="N-terminal domain of ligase-like"/>
    <property type="match status" value="1"/>
</dbReference>
<evidence type="ECO:0000313" key="6">
    <source>
        <dbReference type="EMBL" id="CAI8023832.1"/>
    </source>
</evidence>
<dbReference type="AlphaFoldDB" id="A0AA35WRL0"/>
<dbReference type="EMBL" id="CASHTH010002035">
    <property type="protein sequence ID" value="CAI8023832.1"/>
    <property type="molecule type" value="Genomic_DNA"/>
</dbReference>
<dbReference type="GO" id="GO:0016020">
    <property type="term" value="C:membrane"/>
    <property type="evidence" value="ECO:0007669"/>
    <property type="project" value="TreeGrafter"/>
</dbReference>
<gene>
    <name evidence="6" type="ORF">GBAR_LOCUS13910</name>
</gene>
<dbReference type="SUPFAM" id="SSF56801">
    <property type="entry name" value="Acetyl-CoA synthetase-like"/>
    <property type="match status" value="1"/>
</dbReference>
<dbReference type="PROSITE" id="PS00455">
    <property type="entry name" value="AMP_BINDING"/>
    <property type="match status" value="1"/>
</dbReference>
<keyword evidence="2" id="KW-0276">Fatty acid metabolism</keyword>
<comment type="caution">
    <text evidence="6">The sequence shown here is derived from an EMBL/GenBank/DDBJ whole genome shotgun (WGS) entry which is preliminary data.</text>
</comment>
<dbReference type="InterPro" id="IPR042099">
    <property type="entry name" value="ANL_N_sf"/>
</dbReference>
<evidence type="ECO:0000256" key="1">
    <source>
        <dbReference type="ARBA" id="ARBA00022598"/>
    </source>
</evidence>
<keyword evidence="3" id="KW-0443">Lipid metabolism</keyword>
<proteinExistence type="predicted"/>
<keyword evidence="7" id="KW-1185">Reference proteome</keyword>
<organism evidence="6 7">
    <name type="scientific">Geodia barretti</name>
    <name type="common">Barrett's horny sponge</name>
    <dbReference type="NCBI Taxonomy" id="519541"/>
    <lineage>
        <taxon>Eukaryota</taxon>
        <taxon>Metazoa</taxon>
        <taxon>Porifera</taxon>
        <taxon>Demospongiae</taxon>
        <taxon>Heteroscleromorpha</taxon>
        <taxon>Tetractinellida</taxon>
        <taxon>Astrophorina</taxon>
        <taxon>Geodiidae</taxon>
        <taxon>Geodia</taxon>
    </lineage>
</organism>
<evidence type="ECO:0000313" key="7">
    <source>
        <dbReference type="Proteomes" id="UP001174909"/>
    </source>
</evidence>
<sequence>MPTTKHWTTEPDGELMVKTTLSGPASVPPSTVNEVFKRVSKKFAYKPALRAERDGEWKTWTFQQYYADVAAAAKSLIRLGLERFHGVCILGFNAPEWFIAYLSGIMAGGIACGIYTTNNPEACHFIADNCSANVVFCENKLQLTKILQVRDRLPHLKAIVQYSPEPVDAQQRDEGVMSWAEFMEIGHDVPDYEVQWRIEQQKPGHCASLIYTSGTTGQPKGVMISHDNVTWTASVCGRLYQLSEEDHMISYLPLSHIAAQMMDINAPLHCGLTIHFARPDALKGTLLETLKAVRPTVLVGVPRVWEKFKEKVEVQLSQVTGLKEVIMSKARSVGRQTSINKQSGRPAAWGYWLANTFVFKNLREKMGLERCRVCGSAAAPISRSVLEFFLDFDIPIYELYGMSESSGPQTLSLIGHHKTGSTGKVMAGAELKIDNPGPNGDGEVLFRGRHVFMGYLKEERKTQEAIDEDGWLHSGDIGRIDPEGYLYITGRIKEILITRGGENIAPVPIEEQVLDACKLLSYCIVIGDSQRYITALVSLRCDLSPEAEPLDQLDALALSVLQEIGSTATTVKEAREDQKVIQYIDSCIKKANEASVSKAAKIQKFRVIPVDLSIGGAELTPTMKLKRKVIQEKYSDLTAEMYGEG</sequence>
<evidence type="ECO:0000256" key="3">
    <source>
        <dbReference type="ARBA" id="ARBA00023098"/>
    </source>
</evidence>
<dbReference type="Proteomes" id="UP001174909">
    <property type="component" value="Unassembled WGS sequence"/>
</dbReference>
<dbReference type="GO" id="GO:0005783">
    <property type="term" value="C:endoplasmic reticulum"/>
    <property type="evidence" value="ECO:0007669"/>
    <property type="project" value="TreeGrafter"/>
</dbReference>
<evidence type="ECO:0000256" key="2">
    <source>
        <dbReference type="ARBA" id="ARBA00022832"/>
    </source>
</evidence>
<dbReference type="InterPro" id="IPR020845">
    <property type="entry name" value="AMP-binding_CS"/>
</dbReference>
<accession>A0AA35WRL0</accession>
<dbReference type="EC" id="6.2.1.3" evidence="4"/>
<name>A0AA35WRL0_GEOBA</name>
<reference evidence="6" key="1">
    <citation type="submission" date="2023-03" db="EMBL/GenBank/DDBJ databases">
        <authorList>
            <person name="Steffen K."/>
            <person name="Cardenas P."/>
        </authorList>
    </citation>
    <scope>NUCLEOTIDE SEQUENCE</scope>
</reference>